<accession>A0A371H2L0</accession>
<evidence type="ECO:0000313" key="2">
    <source>
        <dbReference type="EMBL" id="RDX97027.1"/>
    </source>
</evidence>
<dbReference type="PANTHER" id="PTHR35046">
    <property type="entry name" value="ZINC KNUCKLE (CCHC-TYPE) FAMILY PROTEIN"/>
    <property type="match status" value="1"/>
</dbReference>
<sequence>MKSVMRRRFVSNHYHRDLLKKLQCLTQGSMKVQNYFEEMKIVMTRANVKEDHEVTMARFIGGLKNEIVDVVKLQHYMEIEDLLHKAVQVERQLKSKSSSKFASSSSSSWRSNWKNNKVVINPKVDVKAKYSNAPSKGKIDINGSYRSHDIKYFRCQGVGHIASQCPNKRAMIMMDNGEVASESSSDDEMPPLEDCSDMEVVEPVDGVILDTRHALSIQPKEDDDVEPREHISHTRCLVQGKVYSMILDGGSCTNVASVILVEKINLRIAKHPRPYKLQWLSHIGEVKVDKQISMPFSIENYKDEVLGTKHQIDLVPGCPNRPTYRTNPEETKEIQKRQNFLKSCKPKFELTLRRAMDNMQGKQIKGVL</sequence>
<dbReference type="EMBL" id="QJKJ01003753">
    <property type="protein sequence ID" value="RDX97027.1"/>
    <property type="molecule type" value="Genomic_DNA"/>
</dbReference>
<keyword evidence="3" id="KW-1185">Reference proteome</keyword>
<dbReference type="AlphaFoldDB" id="A0A371H2L0"/>
<dbReference type="Proteomes" id="UP000257109">
    <property type="component" value="Unassembled WGS sequence"/>
</dbReference>
<dbReference type="GO" id="GO:0003676">
    <property type="term" value="F:nucleic acid binding"/>
    <property type="evidence" value="ECO:0007669"/>
    <property type="project" value="InterPro"/>
</dbReference>
<evidence type="ECO:0000313" key="3">
    <source>
        <dbReference type="Proteomes" id="UP000257109"/>
    </source>
</evidence>
<dbReference type="Pfam" id="PF03732">
    <property type="entry name" value="Retrotrans_gag"/>
    <property type="match status" value="1"/>
</dbReference>
<reference evidence="2" key="1">
    <citation type="submission" date="2018-05" db="EMBL/GenBank/DDBJ databases">
        <title>Draft genome of Mucuna pruriens seed.</title>
        <authorList>
            <person name="Nnadi N.E."/>
            <person name="Vos R."/>
            <person name="Hasami M.H."/>
            <person name="Devisetty U.K."/>
            <person name="Aguiy J.C."/>
        </authorList>
    </citation>
    <scope>NUCLEOTIDE SEQUENCE [LARGE SCALE GENOMIC DNA]</scope>
    <source>
        <strain evidence="2">JCA_2017</strain>
    </source>
</reference>
<evidence type="ECO:0000259" key="1">
    <source>
        <dbReference type="Pfam" id="PF03732"/>
    </source>
</evidence>
<proteinExistence type="predicted"/>
<dbReference type="InterPro" id="IPR036875">
    <property type="entry name" value="Znf_CCHC_sf"/>
</dbReference>
<name>A0A371H2L0_MUCPR</name>
<dbReference type="PANTHER" id="PTHR35046:SF9">
    <property type="entry name" value="RNA-DIRECTED DNA POLYMERASE"/>
    <property type="match status" value="1"/>
</dbReference>
<feature type="non-terminal residue" evidence="2">
    <location>
        <position position="1"/>
    </location>
</feature>
<dbReference type="OrthoDB" id="695705at2759"/>
<dbReference type="GO" id="GO:0008270">
    <property type="term" value="F:zinc ion binding"/>
    <property type="evidence" value="ECO:0007669"/>
    <property type="project" value="InterPro"/>
</dbReference>
<dbReference type="SUPFAM" id="SSF57756">
    <property type="entry name" value="Retrovirus zinc finger-like domains"/>
    <property type="match status" value="1"/>
</dbReference>
<dbReference type="InterPro" id="IPR005162">
    <property type="entry name" value="Retrotrans_gag_dom"/>
</dbReference>
<feature type="domain" description="Retrotransposon gag" evidence="1">
    <location>
        <begin position="1"/>
        <end position="64"/>
    </location>
</feature>
<gene>
    <name evidence="2" type="ORF">CR513_20245</name>
</gene>
<comment type="caution">
    <text evidence="2">The sequence shown here is derived from an EMBL/GenBank/DDBJ whole genome shotgun (WGS) entry which is preliminary data.</text>
</comment>
<protein>
    <recommendedName>
        <fullName evidence="1">Retrotransposon gag domain-containing protein</fullName>
    </recommendedName>
</protein>
<organism evidence="2 3">
    <name type="scientific">Mucuna pruriens</name>
    <name type="common">Velvet bean</name>
    <name type="synonym">Dolichos pruriens</name>
    <dbReference type="NCBI Taxonomy" id="157652"/>
    <lineage>
        <taxon>Eukaryota</taxon>
        <taxon>Viridiplantae</taxon>
        <taxon>Streptophyta</taxon>
        <taxon>Embryophyta</taxon>
        <taxon>Tracheophyta</taxon>
        <taxon>Spermatophyta</taxon>
        <taxon>Magnoliopsida</taxon>
        <taxon>eudicotyledons</taxon>
        <taxon>Gunneridae</taxon>
        <taxon>Pentapetalae</taxon>
        <taxon>rosids</taxon>
        <taxon>fabids</taxon>
        <taxon>Fabales</taxon>
        <taxon>Fabaceae</taxon>
        <taxon>Papilionoideae</taxon>
        <taxon>50 kb inversion clade</taxon>
        <taxon>NPAAA clade</taxon>
        <taxon>indigoferoid/millettioid clade</taxon>
        <taxon>Phaseoleae</taxon>
        <taxon>Mucuna</taxon>
    </lineage>
</organism>